<reference evidence="6" key="3">
    <citation type="submission" date="2022-09" db="EMBL/GenBank/DDBJ databases">
        <title>Complete genome sequence of Vulcanisaeta souniana.</title>
        <authorList>
            <person name="Kato S."/>
            <person name="Itoh T."/>
            <person name="Ohkuma M."/>
        </authorList>
    </citation>
    <scope>NUCLEOTIDE SEQUENCE [LARGE SCALE GENOMIC DNA]</scope>
    <source>
        <strain evidence="6">JCM 11219</strain>
    </source>
</reference>
<organism evidence="4 5">
    <name type="scientific">Vulcanisaeta souniana JCM 11219</name>
    <dbReference type="NCBI Taxonomy" id="1293586"/>
    <lineage>
        <taxon>Archaea</taxon>
        <taxon>Thermoproteota</taxon>
        <taxon>Thermoprotei</taxon>
        <taxon>Thermoproteales</taxon>
        <taxon>Thermoproteaceae</taxon>
        <taxon>Vulcanisaeta</taxon>
    </lineage>
</organism>
<evidence type="ECO:0000313" key="4">
    <source>
        <dbReference type="EMBL" id="GGI73901.1"/>
    </source>
</evidence>
<dbReference type="EMBL" id="AP026830">
    <property type="protein sequence ID" value="BDR91528.1"/>
    <property type="molecule type" value="Genomic_DNA"/>
</dbReference>
<keyword evidence="1" id="KW-0175">Coiled coil</keyword>
<protein>
    <submittedName>
        <fullName evidence="4">Uncharacterized protein</fullName>
    </submittedName>
</protein>
<keyword evidence="2" id="KW-0472">Membrane</keyword>
<reference evidence="4" key="1">
    <citation type="journal article" date="2014" name="Int. J. Syst. Evol. Microbiol.">
        <title>Complete genome sequence of Corynebacterium casei LMG S-19264T (=DSM 44701T), isolated from a smear-ripened cheese.</title>
        <authorList>
            <consortium name="US DOE Joint Genome Institute (JGI-PGF)"/>
            <person name="Walter F."/>
            <person name="Albersmeier A."/>
            <person name="Kalinowski J."/>
            <person name="Ruckert C."/>
        </authorList>
    </citation>
    <scope>NUCLEOTIDE SEQUENCE</scope>
    <source>
        <strain evidence="4">JCM 11219</strain>
    </source>
</reference>
<feature type="transmembrane region" description="Helical" evidence="2">
    <location>
        <begin position="37"/>
        <end position="55"/>
    </location>
</feature>
<reference evidence="4" key="2">
    <citation type="submission" date="2020-09" db="EMBL/GenBank/DDBJ databases">
        <authorList>
            <person name="Sun Q."/>
            <person name="Ohkuma M."/>
        </authorList>
    </citation>
    <scope>NUCLEOTIDE SEQUENCE</scope>
    <source>
        <strain evidence="4">JCM 11219</strain>
    </source>
</reference>
<dbReference type="Proteomes" id="UP001060771">
    <property type="component" value="Chromosome"/>
</dbReference>
<feature type="coiled-coil region" evidence="1">
    <location>
        <begin position="55"/>
        <end position="89"/>
    </location>
</feature>
<evidence type="ECO:0000256" key="2">
    <source>
        <dbReference type="SAM" id="Phobius"/>
    </source>
</evidence>
<reference evidence="3" key="4">
    <citation type="journal article" date="2023" name="Microbiol. Resour. Announc.">
        <title>Complete Genome Sequence of Vulcanisaeta souniana Strain IC-059, a Hyperthermophilic Archaeon Isolated from Hot Spring Water in Japan.</title>
        <authorList>
            <person name="Kato S."/>
            <person name="Itoh T."/>
            <person name="Wu L."/>
            <person name="Ma J."/>
            <person name="Ohkuma M."/>
        </authorList>
    </citation>
    <scope>NUCLEOTIDE SEQUENCE</scope>
    <source>
        <strain evidence="3">JCM 11219</strain>
    </source>
</reference>
<dbReference type="Proteomes" id="UP000657075">
    <property type="component" value="Unassembled WGS sequence"/>
</dbReference>
<keyword evidence="6" id="KW-1185">Reference proteome</keyword>
<keyword evidence="2" id="KW-1133">Transmembrane helix</keyword>
<accession>A0A830EE49</accession>
<sequence length="92" mass="10072">MSNGLSERGLIIVSAIVWFAIAASIAFIVAYAGIDGIPFAFVVLIVAIPVWARVIRERNKAGADLERQITELSNRISELSAKIEELKKAMEE</sequence>
<keyword evidence="2" id="KW-0812">Transmembrane</keyword>
<proteinExistence type="predicted"/>
<evidence type="ECO:0000256" key="1">
    <source>
        <dbReference type="SAM" id="Coils"/>
    </source>
</evidence>
<evidence type="ECO:0000313" key="3">
    <source>
        <dbReference type="EMBL" id="BDR91528.1"/>
    </source>
</evidence>
<evidence type="ECO:0000313" key="6">
    <source>
        <dbReference type="Proteomes" id="UP001060771"/>
    </source>
</evidence>
<evidence type="ECO:0000313" key="5">
    <source>
        <dbReference type="Proteomes" id="UP000657075"/>
    </source>
</evidence>
<name>A0A830EE49_9CREN</name>
<dbReference type="RefSeq" id="WP_188602808.1">
    <property type="nucleotide sequence ID" value="NZ_AP026830.1"/>
</dbReference>
<gene>
    <name evidence="4" type="ORF">GCM10007112_08400</name>
    <name evidence="3" type="ORF">Vsou_06210</name>
</gene>
<feature type="transmembrane region" description="Helical" evidence="2">
    <location>
        <begin position="9"/>
        <end position="31"/>
    </location>
</feature>
<dbReference type="GeneID" id="76206178"/>
<dbReference type="EMBL" id="BMNM01000002">
    <property type="protein sequence ID" value="GGI73901.1"/>
    <property type="molecule type" value="Genomic_DNA"/>
</dbReference>
<dbReference type="AlphaFoldDB" id="A0A830EE49"/>